<evidence type="ECO:0000313" key="1">
    <source>
        <dbReference type="EMBL" id="ARV76707.1"/>
    </source>
</evidence>
<protein>
    <submittedName>
        <fullName evidence="1">Uncharacterized protein</fullName>
    </submittedName>
</protein>
<reference evidence="1 2" key="1">
    <citation type="submission" date="2017-05" db="EMBL/GenBank/DDBJ databases">
        <authorList>
            <person name="Song R."/>
            <person name="Chenine A.L."/>
            <person name="Ruprecht R.M."/>
        </authorList>
    </citation>
    <scope>NUCLEOTIDE SEQUENCE [LARGE SCALE GENOMIC DNA]</scope>
</reference>
<sequence length="263" mass="29632">MAISKFNYSSYIARAKRHYNLNVDDFIVVDEAARMLASSVYHCAFITIAVTAEKFEALKKYPLPDCDVKNHIQLLDGVLCRRQQLPEPENKKWSGNCWSLTREYLKQTLEAELLGPKTTAYRQMQINRELELLSTLNPDVPVTSNSGRAQQRIASAILYMGISKDDITVMDQTIGALTDDIKPDNSIIVIGVETKQFAKIKQSVTIPGAKDFHSGPKIYSGFEIEPNTYVVPVSKKVYDAATEAKGPYYDKGMGMTYLRLKYL</sequence>
<gene>
    <name evidence="1" type="ORF">PHABIO_76</name>
</gene>
<evidence type="ECO:0000313" key="2">
    <source>
        <dbReference type="Proteomes" id="UP000225448"/>
    </source>
</evidence>
<keyword evidence="2" id="KW-1185">Reference proteome</keyword>
<dbReference type="Proteomes" id="UP000225448">
    <property type="component" value="Segment"/>
</dbReference>
<organism evidence="1 2">
    <name type="scientific">Pseudomonas phage Phabio</name>
    <dbReference type="NCBI Taxonomy" id="2006668"/>
    <lineage>
        <taxon>Viruses</taxon>
        <taxon>Duplodnaviria</taxon>
        <taxon>Heunggongvirae</taxon>
        <taxon>Uroviricota</taxon>
        <taxon>Caudoviricetes</taxon>
        <taxon>Chimalliviridae</taxon>
        <taxon>Phabiovirus</taxon>
        <taxon>Phabiovirus phabio</taxon>
    </lineage>
</organism>
<name>A0A1Y0T1J5_9CAUD</name>
<accession>A0A1Y0T1J5</accession>
<dbReference type="EMBL" id="MF042360">
    <property type="protein sequence ID" value="ARV76707.1"/>
    <property type="molecule type" value="Genomic_DNA"/>
</dbReference>
<proteinExistence type="predicted"/>